<keyword evidence="2" id="KW-1185">Reference proteome</keyword>
<proteinExistence type="predicted"/>
<dbReference type="InterPro" id="IPR045941">
    <property type="entry name" value="DUF6361"/>
</dbReference>
<reference evidence="1 2" key="1">
    <citation type="journal article" date="2015" name="Int. J. Syst. Evol. Microbiol.">
        <title>Halomonas salicampi sp. nov., a halotolerant and alkalitolerant bacterium isolated from a saltern soil.</title>
        <authorList>
            <person name="Lee J.C."/>
            <person name="Kim Y.S."/>
            <person name="Yun B.S."/>
            <person name="Whang K.S."/>
        </authorList>
    </citation>
    <scope>NUCLEOTIDE SEQUENCE [LARGE SCALE GENOMIC DNA]</scope>
    <source>
        <strain evidence="1 2">BH103</strain>
    </source>
</reference>
<sequence>MSSIGWVDFSSTDREKVSQILAMLQEPGTLDELGIGQIRDAFADQLFPGFSTIQTRAKYFITVPRIIRDYLALDVRIQRRTSLRDYMESQENELARILVDSSDPSESGIIGSEMVGSEQGVARKPSSVYWNGLRQFGIVNTSKSLAEFSREIGQTQLAPRAAGHEEDDSDAMKHRSVVHLDVFESDWMSDASIHLSESEAQFLIDKLTHTPSIRNSVVSQILIHGLAWELVGDSAGILTFPELVAWVKGSADVSQSCRHTLELADEFSEAIKGAHIRFNILIARNSGNAVLEAEREELFSHWLEQSRKRNLFSASSVDDWLQAATSGGARVNVNAREFLRQWHEAIYQKKPVRSLDRLVESRVQKNKGRRSVLLKNLGEAPNWQGMDSLSYRWPTARIILKDVVRGAEC</sequence>
<evidence type="ECO:0000313" key="1">
    <source>
        <dbReference type="EMBL" id="NYS60708.1"/>
    </source>
</evidence>
<name>A0A7Z0LKQ6_9GAMM</name>
<comment type="caution">
    <text evidence="1">The sequence shown here is derived from an EMBL/GenBank/DDBJ whole genome shotgun (WGS) entry which is preliminary data.</text>
</comment>
<evidence type="ECO:0000313" key="2">
    <source>
        <dbReference type="Proteomes" id="UP000586119"/>
    </source>
</evidence>
<dbReference type="RefSeq" id="WP_179930035.1">
    <property type="nucleotide sequence ID" value="NZ_JACCDF010000005.1"/>
</dbReference>
<dbReference type="Proteomes" id="UP000586119">
    <property type="component" value="Unassembled WGS sequence"/>
</dbReference>
<gene>
    <name evidence="1" type="ORF">HZS81_08025</name>
</gene>
<protein>
    <submittedName>
        <fullName evidence="1">Uncharacterized protein</fullName>
    </submittedName>
</protein>
<organism evidence="1 2">
    <name type="scientific">Vreelandella salicampi</name>
    <dbReference type="NCBI Taxonomy" id="1449798"/>
    <lineage>
        <taxon>Bacteria</taxon>
        <taxon>Pseudomonadati</taxon>
        <taxon>Pseudomonadota</taxon>
        <taxon>Gammaproteobacteria</taxon>
        <taxon>Oceanospirillales</taxon>
        <taxon>Halomonadaceae</taxon>
        <taxon>Vreelandella</taxon>
    </lineage>
</organism>
<dbReference type="AlphaFoldDB" id="A0A7Z0LKQ6"/>
<dbReference type="EMBL" id="JACCDF010000005">
    <property type="protein sequence ID" value="NYS60708.1"/>
    <property type="molecule type" value="Genomic_DNA"/>
</dbReference>
<dbReference type="Pfam" id="PF19888">
    <property type="entry name" value="DUF6361"/>
    <property type="match status" value="1"/>
</dbReference>
<accession>A0A7Z0LKQ6</accession>